<evidence type="ECO:0000256" key="2">
    <source>
        <dbReference type="ARBA" id="ARBA00007651"/>
    </source>
</evidence>
<evidence type="ECO:0000256" key="1">
    <source>
        <dbReference type="ARBA" id="ARBA00004651"/>
    </source>
</evidence>
<feature type="transmembrane region" description="Helical" evidence="8">
    <location>
        <begin position="101"/>
        <end position="125"/>
    </location>
</feature>
<feature type="transmembrane region" description="Helical" evidence="8">
    <location>
        <begin position="162"/>
        <end position="183"/>
    </location>
</feature>
<reference evidence="10 11" key="1">
    <citation type="submission" date="2022-12" db="EMBL/GenBank/DDBJ databases">
        <title>Chromosome-scale assembly of the Ensete ventricosum genome.</title>
        <authorList>
            <person name="Dussert Y."/>
            <person name="Stocks J."/>
            <person name="Wendawek A."/>
            <person name="Woldeyes F."/>
            <person name="Nichols R.A."/>
            <person name="Borrell J.S."/>
        </authorList>
    </citation>
    <scope>NUCLEOTIDE SEQUENCE [LARGE SCALE GENOMIC DNA]</scope>
    <source>
        <strain evidence="11">cv. Maze</strain>
        <tissue evidence="10">Seeds</tissue>
    </source>
</reference>
<keyword evidence="11" id="KW-1185">Reference proteome</keyword>
<protein>
    <recommendedName>
        <fullName evidence="8">CASP-like protein</fullName>
    </recommendedName>
</protein>
<feature type="transmembrane region" description="Helical" evidence="8">
    <location>
        <begin position="62"/>
        <end position="80"/>
    </location>
</feature>
<keyword evidence="6 8" id="KW-1133">Transmembrane helix</keyword>
<proteinExistence type="inferred from homology"/>
<dbReference type="PANTHER" id="PTHR33573">
    <property type="entry name" value="CASP-LIKE PROTEIN 4A4"/>
    <property type="match status" value="1"/>
</dbReference>
<evidence type="ECO:0000256" key="8">
    <source>
        <dbReference type="RuleBase" id="RU361233"/>
    </source>
</evidence>
<evidence type="ECO:0000313" key="11">
    <source>
        <dbReference type="Proteomes" id="UP001222027"/>
    </source>
</evidence>
<evidence type="ECO:0000256" key="6">
    <source>
        <dbReference type="ARBA" id="ARBA00022989"/>
    </source>
</evidence>
<evidence type="ECO:0000256" key="4">
    <source>
        <dbReference type="ARBA" id="ARBA00022475"/>
    </source>
</evidence>
<organism evidence="10 11">
    <name type="scientific">Ensete ventricosum</name>
    <name type="common">Abyssinian banana</name>
    <name type="synonym">Musa ensete</name>
    <dbReference type="NCBI Taxonomy" id="4639"/>
    <lineage>
        <taxon>Eukaryota</taxon>
        <taxon>Viridiplantae</taxon>
        <taxon>Streptophyta</taxon>
        <taxon>Embryophyta</taxon>
        <taxon>Tracheophyta</taxon>
        <taxon>Spermatophyta</taxon>
        <taxon>Magnoliopsida</taxon>
        <taxon>Liliopsida</taxon>
        <taxon>Zingiberales</taxon>
        <taxon>Musaceae</taxon>
        <taxon>Ensete</taxon>
    </lineage>
</organism>
<comment type="subunit">
    <text evidence="3 8">Homodimer and heterodimers.</text>
</comment>
<dbReference type="PANTHER" id="PTHR33573:SF17">
    <property type="entry name" value="CASP-LIKE PROTEIN 4D1"/>
    <property type="match status" value="1"/>
</dbReference>
<dbReference type="Pfam" id="PF04535">
    <property type="entry name" value="CASP_dom"/>
    <property type="match status" value="1"/>
</dbReference>
<evidence type="ECO:0000256" key="7">
    <source>
        <dbReference type="ARBA" id="ARBA00023136"/>
    </source>
</evidence>
<accession>A0AAV8PTF9</accession>
<gene>
    <name evidence="10" type="ORF">OPV22_026795</name>
</gene>
<keyword evidence="5 8" id="KW-0812">Transmembrane</keyword>
<dbReference type="AlphaFoldDB" id="A0AAV8PTF9"/>
<comment type="caution">
    <text evidence="10">The sequence shown here is derived from an EMBL/GenBank/DDBJ whole genome shotgun (WGS) entry which is preliminary data.</text>
</comment>
<evidence type="ECO:0000313" key="10">
    <source>
        <dbReference type="EMBL" id="KAJ8464243.1"/>
    </source>
</evidence>
<dbReference type="EMBL" id="JAQQAF010000008">
    <property type="protein sequence ID" value="KAJ8464243.1"/>
    <property type="molecule type" value="Genomic_DNA"/>
</dbReference>
<evidence type="ECO:0000259" key="9">
    <source>
        <dbReference type="Pfam" id="PF04535"/>
    </source>
</evidence>
<feature type="domain" description="Casparian strip membrane protein" evidence="9">
    <location>
        <begin position="7"/>
        <end position="131"/>
    </location>
</feature>
<dbReference type="GO" id="GO:0005886">
    <property type="term" value="C:plasma membrane"/>
    <property type="evidence" value="ECO:0007669"/>
    <property type="project" value="UniProtKB-SubCell"/>
</dbReference>
<keyword evidence="4 8" id="KW-1003">Cell membrane</keyword>
<name>A0AAV8PTF9_ENSVE</name>
<keyword evidence="7 8" id="KW-0472">Membrane</keyword>
<sequence length="185" mass="20129">MASSSSKAGSIAVLVLRVFVFLCLLVSLVVIATDTVTVTDPDPDPDPYSESETTKLGFKDVIAYRYVFSVAVIGCFYTLLQLPFSALNTIRGRKFLGRKTFPLYIFIDLVFSLLFATGVGAGFGITVDVKRQLDKAFRGEYGDRSLANDIDKALDLVHVSTGFVLVATVCMAFIILTSTFALAKK</sequence>
<comment type="similarity">
    <text evidence="2 8">Belongs to the Casparian strip membrane proteins (CASP) family.</text>
</comment>
<dbReference type="Proteomes" id="UP001222027">
    <property type="component" value="Unassembled WGS sequence"/>
</dbReference>
<comment type="subcellular location">
    <subcellularLocation>
        <location evidence="1 8">Cell membrane</location>
        <topology evidence="1 8">Multi-pass membrane protein</topology>
    </subcellularLocation>
</comment>
<dbReference type="InterPro" id="IPR006702">
    <property type="entry name" value="CASP_dom"/>
</dbReference>
<feature type="transmembrane region" description="Helical" evidence="8">
    <location>
        <begin position="12"/>
        <end position="32"/>
    </location>
</feature>
<evidence type="ECO:0000256" key="3">
    <source>
        <dbReference type="ARBA" id="ARBA00011489"/>
    </source>
</evidence>
<evidence type="ECO:0000256" key="5">
    <source>
        <dbReference type="ARBA" id="ARBA00022692"/>
    </source>
</evidence>